<keyword evidence="4" id="KW-1185">Reference proteome</keyword>
<comment type="caution">
    <text evidence="3">The sequence shown here is derived from an EMBL/GenBank/DDBJ whole genome shotgun (WGS) entry which is preliminary data.</text>
</comment>
<gene>
    <name evidence="3" type="ORF">ACFQT0_14075</name>
</gene>
<dbReference type="InterPro" id="IPR011933">
    <property type="entry name" value="Double_TM_dom"/>
</dbReference>
<feature type="transmembrane region" description="Helical" evidence="1">
    <location>
        <begin position="57"/>
        <end position="76"/>
    </location>
</feature>
<keyword evidence="1" id="KW-0812">Transmembrane</keyword>
<dbReference type="InterPro" id="IPR024163">
    <property type="entry name" value="Aerotolerance_reg_N"/>
</dbReference>
<evidence type="ECO:0000259" key="2">
    <source>
        <dbReference type="Pfam" id="PF07584"/>
    </source>
</evidence>
<keyword evidence="1" id="KW-1133">Transmembrane helix</keyword>
<reference evidence="4" key="1">
    <citation type="journal article" date="2019" name="Int. J. Syst. Evol. Microbiol.">
        <title>The Global Catalogue of Microorganisms (GCM) 10K type strain sequencing project: providing services to taxonomists for standard genome sequencing and annotation.</title>
        <authorList>
            <consortium name="The Broad Institute Genomics Platform"/>
            <consortium name="The Broad Institute Genome Sequencing Center for Infectious Disease"/>
            <person name="Wu L."/>
            <person name="Ma J."/>
        </authorList>
    </citation>
    <scope>NUCLEOTIDE SEQUENCE [LARGE SCALE GENOMIC DNA]</scope>
    <source>
        <strain evidence="4">JCM 19635</strain>
    </source>
</reference>
<feature type="transmembrane region" description="Helical" evidence="1">
    <location>
        <begin position="6"/>
        <end position="25"/>
    </location>
</feature>
<evidence type="ECO:0000313" key="4">
    <source>
        <dbReference type="Proteomes" id="UP001596513"/>
    </source>
</evidence>
<accession>A0ABW2U5U3</accession>
<evidence type="ECO:0000256" key="1">
    <source>
        <dbReference type="SAM" id="Phobius"/>
    </source>
</evidence>
<name>A0ABW2U5U3_9BACT</name>
<evidence type="ECO:0000313" key="3">
    <source>
        <dbReference type="EMBL" id="MFC7668379.1"/>
    </source>
</evidence>
<organism evidence="3 4">
    <name type="scientific">Hymenobacter humi</name>
    <dbReference type="NCBI Taxonomy" id="1411620"/>
    <lineage>
        <taxon>Bacteria</taxon>
        <taxon>Pseudomonadati</taxon>
        <taxon>Bacteroidota</taxon>
        <taxon>Cytophagia</taxon>
        <taxon>Cytophagales</taxon>
        <taxon>Hymenobacteraceae</taxon>
        <taxon>Hymenobacter</taxon>
    </lineage>
</organism>
<proteinExistence type="predicted"/>
<dbReference type="NCBIfam" id="TIGR02226">
    <property type="entry name" value="two_anch"/>
    <property type="match status" value="1"/>
</dbReference>
<dbReference type="RefSeq" id="WP_380203645.1">
    <property type="nucleotide sequence ID" value="NZ_JBHTEK010000001.1"/>
</dbReference>
<dbReference type="Proteomes" id="UP001596513">
    <property type="component" value="Unassembled WGS sequence"/>
</dbReference>
<dbReference type="EMBL" id="JBHTEK010000001">
    <property type="protein sequence ID" value="MFC7668379.1"/>
    <property type="molecule type" value="Genomic_DNA"/>
</dbReference>
<keyword evidence="1" id="KW-0472">Membrane</keyword>
<dbReference type="Pfam" id="PF07584">
    <property type="entry name" value="BatA"/>
    <property type="match status" value="1"/>
</dbReference>
<feature type="domain" description="Aerotolerance regulator N-terminal" evidence="2">
    <location>
        <begin position="1"/>
        <end position="77"/>
    </location>
</feature>
<protein>
    <submittedName>
        <fullName evidence="3">BatA domain-containing protein</fullName>
    </submittedName>
</protein>
<dbReference type="PANTHER" id="PTHR37464:SF1">
    <property type="entry name" value="BLL2463 PROTEIN"/>
    <property type="match status" value="1"/>
</dbReference>
<sequence length="461" mass="49536">MLTLLNPSALLALLGLLVPVAIHLWNRRPGREVAVGSLRWLAAGANRRLRNLKPEQLWLLLLRTALLAVLAVGLAGPEWRQVLPGGRGQVLVSPELIGTPAFAALRPTVDSLRRRGYALRWLAAGFPKMSRAALRVDSVGPRDSARVLAAVSKSGINFQWARVQQAAGTFPEQPLYVLTPATLRSFQGLQSGLPATVTWQTLPNSASATWVQAAGFRADSLRLILGQSNETRTTFRTISIKRPQPGAVVRLAGLPAFRLEIGASGSMLRPVQEGSAGSYQPLPAIPVRSRPLRIAIYATAPFALDASYLKAGLRAAATGLPVPLALQTTATPPTPSTAPDWLFWLSDAPLPARWREAMRRGTRVWQEAPGPGVPDKARLAVTEADEVPVSIFRRSTAQPNSAVASLPLWSDGLGRPVLSHRTLGAGAFYQLATRLNPLERTGRQSFLSGAAAQAAPARLHR</sequence>
<dbReference type="PANTHER" id="PTHR37464">
    <property type="entry name" value="BLL2463 PROTEIN"/>
    <property type="match status" value="1"/>
</dbReference>